<dbReference type="EMBL" id="FXAG01000010">
    <property type="protein sequence ID" value="SMF25206.1"/>
    <property type="molecule type" value="Genomic_DNA"/>
</dbReference>
<organism evidence="2 3">
    <name type="scientific">Pseudogulbenkiania subflava DSM 22618</name>
    <dbReference type="NCBI Taxonomy" id="1123014"/>
    <lineage>
        <taxon>Bacteria</taxon>
        <taxon>Pseudomonadati</taxon>
        <taxon>Pseudomonadota</taxon>
        <taxon>Betaproteobacteria</taxon>
        <taxon>Neisseriales</taxon>
        <taxon>Chromobacteriaceae</taxon>
        <taxon>Pseudogulbenkiania</taxon>
    </lineage>
</organism>
<keyword evidence="3" id="KW-1185">Reference proteome</keyword>
<keyword evidence="1" id="KW-0732">Signal</keyword>
<sequence>MHKKMIALFFNGLIISSWTNAQDLFDLKINDTVTGQISLGKKNLPLPPGNWTVAVRFDSNGTHTYSSDQSITIPIANALLAKVTPSGQISGLIRFIANEKDWPGATNWSDDPCSYAKTKTSYFHTRFNSSFNFPECLVIRPVINFAQTTGYFGDLRNWANQNHADLPPVMIYSDYERFTSQGFIKASVWFNPELAGFKRDNEQMLAQNSWNVDKIDETKKLYLIKIQDWSSNFAAQIRESSKGNPASLPALP</sequence>
<evidence type="ECO:0000313" key="3">
    <source>
        <dbReference type="Proteomes" id="UP000192920"/>
    </source>
</evidence>
<protein>
    <submittedName>
        <fullName evidence="2">Uncharacterized protein</fullName>
    </submittedName>
</protein>
<dbReference type="AlphaFoldDB" id="A0A1Y6BRI5"/>
<feature type="chain" id="PRO_5012780138" evidence="1">
    <location>
        <begin position="22"/>
        <end position="252"/>
    </location>
</feature>
<dbReference type="RefSeq" id="WP_143477809.1">
    <property type="nucleotide sequence ID" value="NZ_FXAG01000010.1"/>
</dbReference>
<reference evidence="3" key="1">
    <citation type="submission" date="2017-04" db="EMBL/GenBank/DDBJ databases">
        <authorList>
            <person name="Varghese N."/>
            <person name="Submissions S."/>
        </authorList>
    </citation>
    <scope>NUCLEOTIDE SEQUENCE [LARGE SCALE GENOMIC DNA]</scope>
    <source>
        <strain evidence="3">DSM 22618</strain>
    </source>
</reference>
<evidence type="ECO:0000313" key="2">
    <source>
        <dbReference type="EMBL" id="SMF25206.1"/>
    </source>
</evidence>
<feature type="signal peptide" evidence="1">
    <location>
        <begin position="1"/>
        <end position="21"/>
    </location>
</feature>
<evidence type="ECO:0000256" key="1">
    <source>
        <dbReference type="SAM" id="SignalP"/>
    </source>
</evidence>
<accession>A0A1Y6BRI5</accession>
<dbReference type="Proteomes" id="UP000192920">
    <property type="component" value="Unassembled WGS sequence"/>
</dbReference>
<gene>
    <name evidence="2" type="ORF">SAMN02745746_02167</name>
</gene>
<proteinExistence type="predicted"/>
<name>A0A1Y6BRI5_9NEIS</name>